<dbReference type="PANTHER" id="PTHR45947">
    <property type="entry name" value="SULFOQUINOVOSYL TRANSFERASE SQD2"/>
    <property type="match status" value="1"/>
</dbReference>
<dbReference type="EMBL" id="LJVE01000060">
    <property type="protein sequence ID" value="KPL14225.1"/>
    <property type="molecule type" value="Genomic_DNA"/>
</dbReference>
<evidence type="ECO:0008006" key="5">
    <source>
        <dbReference type="Google" id="ProtNLM"/>
    </source>
</evidence>
<evidence type="ECO:0000313" key="4">
    <source>
        <dbReference type="Proteomes" id="UP000050975"/>
    </source>
</evidence>
<accession>A0A0S8JWN1</accession>
<dbReference type="AlphaFoldDB" id="A0A0S8JWN1"/>
<dbReference type="Pfam" id="PF13439">
    <property type="entry name" value="Glyco_transf_4"/>
    <property type="match status" value="1"/>
</dbReference>
<evidence type="ECO:0000313" key="3">
    <source>
        <dbReference type="EMBL" id="KPL14225.1"/>
    </source>
</evidence>
<dbReference type="Pfam" id="PF00534">
    <property type="entry name" value="Glycos_transf_1"/>
    <property type="match status" value="1"/>
</dbReference>
<feature type="domain" description="Glycosyltransferase subfamily 4-like N-terminal" evidence="2">
    <location>
        <begin position="22"/>
        <end position="171"/>
    </location>
</feature>
<evidence type="ECO:0000259" key="2">
    <source>
        <dbReference type="Pfam" id="PF13439"/>
    </source>
</evidence>
<gene>
    <name evidence="3" type="ORF">AMJ74_03780</name>
</gene>
<dbReference type="InterPro" id="IPR001296">
    <property type="entry name" value="Glyco_trans_1"/>
</dbReference>
<evidence type="ECO:0000259" key="1">
    <source>
        <dbReference type="Pfam" id="PF00534"/>
    </source>
</evidence>
<dbReference type="InterPro" id="IPR028098">
    <property type="entry name" value="Glyco_trans_4-like_N"/>
</dbReference>
<dbReference type="InterPro" id="IPR050194">
    <property type="entry name" value="Glycosyltransferase_grp1"/>
</dbReference>
<protein>
    <recommendedName>
        <fullName evidence="5">Glycosyl transferase family 1</fullName>
    </recommendedName>
</protein>
<dbReference type="GO" id="GO:0016757">
    <property type="term" value="F:glycosyltransferase activity"/>
    <property type="evidence" value="ECO:0007669"/>
    <property type="project" value="InterPro"/>
</dbReference>
<sequence>MRICVVSYHSSPLAPVGAGKSGGMSIVIRSLYGRMAQFADIDIFVRGDEGIVEMGPGIRLIHVQRFDTHGFAEAIINHNAVHRYDLVHTHYWLSGVIGLQLRHLLKVPWLHTLHTVEELKTIRQDKTRIEIEEEIIRLCDMVVSPTKQEAVAIKMRYPDARTIAVPHGVDTGQFNPSPNGHNKILFVGRIDPIKGIHLLIDALRHVKHDINLTVVGGPSKGARNSEDLKTYAAGLPIDFVGQVRHENLKEYYKRSAILVVPSHYESFGLVGLEAMASARPVVGFSHTGLQETVSEDAGILVRMGARNLARAINMLMGDCGLRQKLGRIGRERALRYDWSNIAREYKRVYEKIIQE</sequence>
<dbReference type="PANTHER" id="PTHR45947:SF3">
    <property type="entry name" value="SULFOQUINOVOSYL TRANSFERASE SQD2"/>
    <property type="match status" value="1"/>
</dbReference>
<feature type="domain" description="Glycosyl transferase family 1" evidence="1">
    <location>
        <begin position="175"/>
        <end position="332"/>
    </location>
</feature>
<dbReference type="Proteomes" id="UP000050975">
    <property type="component" value="Unassembled WGS sequence"/>
</dbReference>
<dbReference type="SUPFAM" id="SSF53756">
    <property type="entry name" value="UDP-Glycosyltransferase/glycogen phosphorylase"/>
    <property type="match status" value="1"/>
</dbReference>
<dbReference type="Gene3D" id="3.40.50.2000">
    <property type="entry name" value="Glycogen Phosphorylase B"/>
    <property type="match status" value="2"/>
</dbReference>
<name>A0A0S8JWN1_UNCW3</name>
<reference evidence="3 4" key="1">
    <citation type="journal article" date="2015" name="Microbiome">
        <title>Genomic resolution of linkages in carbon, nitrogen, and sulfur cycling among widespread estuary sediment bacteria.</title>
        <authorList>
            <person name="Baker B.J."/>
            <person name="Lazar C.S."/>
            <person name="Teske A.P."/>
            <person name="Dick G.J."/>
        </authorList>
    </citation>
    <scope>NUCLEOTIDE SEQUENCE [LARGE SCALE GENOMIC DNA]</scope>
    <source>
        <strain evidence="3">SM1_77</strain>
    </source>
</reference>
<proteinExistence type="predicted"/>
<organism evidence="3 4">
    <name type="scientific">candidate division WOR_3 bacterium SM1_77</name>
    <dbReference type="NCBI Taxonomy" id="1703778"/>
    <lineage>
        <taxon>Bacteria</taxon>
        <taxon>Bacteria division WOR-3</taxon>
    </lineage>
</organism>
<dbReference type="PATRIC" id="fig|1703778.3.peg.434"/>
<comment type="caution">
    <text evidence="3">The sequence shown here is derived from an EMBL/GenBank/DDBJ whole genome shotgun (WGS) entry which is preliminary data.</text>
</comment>